<organism evidence="3 4">
    <name type="scientific">Pedobacter caeni</name>
    <dbReference type="NCBI Taxonomy" id="288992"/>
    <lineage>
        <taxon>Bacteria</taxon>
        <taxon>Pseudomonadati</taxon>
        <taxon>Bacteroidota</taxon>
        <taxon>Sphingobacteriia</taxon>
        <taxon>Sphingobacteriales</taxon>
        <taxon>Sphingobacteriaceae</taxon>
        <taxon>Pedobacter</taxon>
    </lineage>
</organism>
<feature type="transmembrane region" description="Helical" evidence="1">
    <location>
        <begin position="12"/>
        <end position="31"/>
    </location>
</feature>
<accession>A0A1M5EZF5</accession>
<keyword evidence="1" id="KW-0812">Transmembrane</keyword>
<feature type="transmembrane region" description="Helical" evidence="1">
    <location>
        <begin position="37"/>
        <end position="54"/>
    </location>
</feature>
<reference evidence="4" key="1">
    <citation type="submission" date="2016-11" db="EMBL/GenBank/DDBJ databases">
        <authorList>
            <person name="Varghese N."/>
            <person name="Submissions S."/>
        </authorList>
    </citation>
    <scope>NUCLEOTIDE SEQUENCE [LARGE SCALE GENOMIC DNA]</scope>
    <source>
        <strain evidence="4">DSM 16990</strain>
    </source>
</reference>
<dbReference type="EMBL" id="FQUQ01000003">
    <property type="protein sequence ID" value="SHF84710.1"/>
    <property type="molecule type" value="Genomic_DNA"/>
</dbReference>
<dbReference type="Proteomes" id="UP000184287">
    <property type="component" value="Unassembled WGS sequence"/>
</dbReference>
<dbReference type="GO" id="GO:0030153">
    <property type="term" value="P:bacteriocin immunity"/>
    <property type="evidence" value="ECO:0007669"/>
    <property type="project" value="InterPro"/>
</dbReference>
<proteinExistence type="predicted"/>
<dbReference type="RefSeq" id="WP_073232586.1">
    <property type="nucleotide sequence ID" value="NZ_FQUQ01000003.1"/>
</dbReference>
<evidence type="ECO:0000313" key="3">
    <source>
        <dbReference type="EMBL" id="SHF84710.1"/>
    </source>
</evidence>
<gene>
    <name evidence="3" type="ORF">SAMN04488522_103874</name>
</gene>
<dbReference type="Pfam" id="PF06713">
    <property type="entry name" value="bPH_4"/>
    <property type="match status" value="1"/>
</dbReference>
<dbReference type="AlphaFoldDB" id="A0A1M5EZF5"/>
<evidence type="ECO:0000259" key="2">
    <source>
        <dbReference type="Pfam" id="PF06713"/>
    </source>
</evidence>
<keyword evidence="1" id="KW-1133">Transmembrane helix</keyword>
<dbReference type="InterPro" id="IPR009589">
    <property type="entry name" value="PH_YyaB-like"/>
</dbReference>
<name>A0A1M5EZF5_9SPHI</name>
<dbReference type="OrthoDB" id="1261156at2"/>
<sequence length="137" mass="15221">MTENKVFQSATGTTKVAFIAIIFTALCLFLYLMSKSIWIISSYVSLFIVFGSKVQTRYHIKGDSLIITSGFCLHQTIAINSIRELVELEKLKISYNTSDEMSISPRDQAEFIACLQKINTGIKLSPMPDSSSPLAIS</sequence>
<evidence type="ECO:0000313" key="4">
    <source>
        <dbReference type="Proteomes" id="UP000184287"/>
    </source>
</evidence>
<keyword evidence="1" id="KW-0472">Membrane</keyword>
<feature type="domain" description="Uncharacterized protein YyaB-like PH" evidence="2">
    <location>
        <begin position="56"/>
        <end position="119"/>
    </location>
</feature>
<dbReference type="STRING" id="288992.SAMN04488522_103874"/>
<evidence type="ECO:0000256" key="1">
    <source>
        <dbReference type="SAM" id="Phobius"/>
    </source>
</evidence>
<keyword evidence="4" id="KW-1185">Reference proteome</keyword>
<protein>
    <submittedName>
        <fullName evidence="3">PH domain-containing protein</fullName>
    </submittedName>
</protein>